<evidence type="ECO:0000256" key="11">
    <source>
        <dbReference type="RuleBase" id="RU363063"/>
    </source>
</evidence>
<reference evidence="13" key="2">
    <citation type="submission" date="2021-09" db="EMBL/GenBank/DDBJ databases">
        <authorList>
            <person name="Jia N."/>
            <person name="Wang J."/>
            <person name="Shi W."/>
            <person name="Du L."/>
            <person name="Sun Y."/>
            <person name="Zhan W."/>
            <person name="Jiang J."/>
            <person name="Wang Q."/>
            <person name="Zhang B."/>
            <person name="Ji P."/>
            <person name="Sakyi L.B."/>
            <person name="Cui X."/>
            <person name="Yuan T."/>
            <person name="Jiang B."/>
            <person name="Yang W."/>
            <person name="Lam T.T.-Y."/>
            <person name="Chang Q."/>
            <person name="Ding S."/>
            <person name="Wang X."/>
            <person name="Zhu J."/>
            <person name="Ruan X."/>
            <person name="Zhao L."/>
            <person name="Wei J."/>
            <person name="Que T."/>
            <person name="Du C."/>
            <person name="Cheng J."/>
            <person name="Dai P."/>
            <person name="Han X."/>
            <person name="Huang E."/>
            <person name="Gao Y."/>
            <person name="Liu J."/>
            <person name="Shao H."/>
            <person name="Ye R."/>
            <person name="Li L."/>
            <person name="Wei W."/>
            <person name="Wang X."/>
            <person name="Wang C."/>
            <person name="Huo Q."/>
            <person name="Li W."/>
            <person name="Guo W."/>
            <person name="Chen H."/>
            <person name="Chen S."/>
            <person name="Zhou L."/>
            <person name="Zhou L."/>
            <person name="Ni X."/>
            <person name="Tian J."/>
            <person name="Zhou Y."/>
            <person name="Sheng Y."/>
            <person name="Liu T."/>
            <person name="Pan Y."/>
            <person name="Xia L."/>
            <person name="Li J."/>
            <person name="Zhao F."/>
            <person name="Cao W."/>
        </authorList>
    </citation>
    <scope>NUCLEOTIDE SEQUENCE</scope>
    <source>
        <strain evidence="13">Rmic-2018</strain>
        <tissue evidence="13">Larvae</tissue>
    </source>
</reference>
<keyword evidence="4" id="KW-0808">Transferase</keyword>
<evidence type="ECO:0000256" key="6">
    <source>
        <dbReference type="ARBA" id="ARBA00022968"/>
    </source>
</evidence>
<dbReference type="EMBL" id="JABSTU010000003">
    <property type="protein sequence ID" value="KAH8035976.1"/>
    <property type="molecule type" value="Genomic_DNA"/>
</dbReference>
<dbReference type="GO" id="GO:0016758">
    <property type="term" value="F:hexosyltransferase activity"/>
    <property type="evidence" value="ECO:0007669"/>
    <property type="project" value="InterPro"/>
</dbReference>
<evidence type="ECO:0000256" key="5">
    <source>
        <dbReference type="ARBA" id="ARBA00022692"/>
    </source>
</evidence>
<dbReference type="Pfam" id="PF01762">
    <property type="entry name" value="Galactosyl_T"/>
    <property type="match status" value="1"/>
</dbReference>
<organism evidence="13 14">
    <name type="scientific">Rhipicephalus microplus</name>
    <name type="common">Cattle tick</name>
    <name type="synonym">Boophilus microplus</name>
    <dbReference type="NCBI Taxonomy" id="6941"/>
    <lineage>
        <taxon>Eukaryota</taxon>
        <taxon>Metazoa</taxon>
        <taxon>Ecdysozoa</taxon>
        <taxon>Arthropoda</taxon>
        <taxon>Chelicerata</taxon>
        <taxon>Arachnida</taxon>
        <taxon>Acari</taxon>
        <taxon>Parasitiformes</taxon>
        <taxon>Ixodida</taxon>
        <taxon>Ixodoidea</taxon>
        <taxon>Ixodidae</taxon>
        <taxon>Rhipicephalinae</taxon>
        <taxon>Rhipicephalus</taxon>
        <taxon>Boophilus</taxon>
    </lineage>
</organism>
<keyword evidence="14" id="KW-1185">Reference proteome</keyword>
<proteinExistence type="inferred from homology"/>
<keyword evidence="9 11" id="KW-0472">Membrane</keyword>
<comment type="subcellular location">
    <subcellularLocation>
        <location evidence="1 11">Golgi apparatus membrane</location>
        <topology evidence="1 11">Single-pass type II membrane protein</topology>
    </subcellularLocation>
</comment>
<evidence type="ECO:0000256" key="3">
    <source>
        <dbReference type="ARBA" id="ARBA00022676"/>
    </source>
</evidence>
<dbReference type="VEuPathDB" id="VectorBase:LOC119181143"/>
<dbReference type="GO" id="GO:0006493">
    <property type="term" value="P:protein O-linked glycosylation"/>
    <property type="evidence" value="ECO:0007669"/>
    <property type="project" value="TreeGrafter"/>
</dbReference>
<reference evidence="13" key="1">
    <citation type="journal article" date="2020" name="Cell">
        <title>Large-Scale Comparative Analyses of Tick Genomes Elucidate Their Genetic Diversity and Vector Capacities.</title>
        <authorList>
            <consortium name="Tick Genome and Microbiome Consortium (TIGMIC)"/>
            <person name="Jia N."/>
            <person name="Wang J."/>
            <person name="Shi W."/>
            <person name="Du L."/>
            <person name="Sun Y."/>
            <person name="Zhan W."/>
            <person name="Jiang J.F."/>
            <person name="Wang Q."/>
            <person name="Zhang B."/>
            <person name="Ji P."/>
            <person name="Bell-Sakyi L."/>
            <person name="Cui X.M."/>
            <person name="Yuan T.T."/>
            <person name="Jiang B.G."/>
            <person name="Yang W.F."/>
            <person name="Lam T.T."/>
            <person name="Chang Q.C."/>
            <person name="Ding S.J."/>
            <person name="Wang X.J."/>
            <person name="Zhu J.G."/>
            <person name="Ruan X.D."/>
            <person name="Zhao L."/>
            <person name="Wei J.T."/>
            <person name="Ye R.Z."/>
            <person name="Que T.C."/>
            <person name="Du C.H."/>
            <person name="Zhou Y.H."/>
            <person name="Cheng J.X."/>
            <person name="Dai P.F."/>
            <person name="Guo W.B."/>
            <person name="Han X.H."/>
            <person name="Huang E.J."/>
            <person name="Li L.F."/>
            <person name="Wei W."/>
            <person name="Gao Y.C."/>
            <person name="Liu J.Z."/>
            <person name="Shao H.Z."/>
            <person name="Wang X."/>
            <person name="Wang C.C."/>
            <person name="Yang T.C."/>
            <person name="Huo Q.B."/>
            <person name="Li W."/>
            <person name="Chen H.Y."/>
            <person name="Chen S.E."/>
            <person name="Zhou L.G."/>
            <person name="Ni X.B."/>
            <person name="Tian J.H."/>
            <person name="Sheng Y."/>
            <person name="Liu T."/>
            <person name="Pan Y.S."/>
            <person name="Xia L.Y."/>
            <person name="Li J."/>
            <person name="Zhao F."/>
            <person name="Cao W.C."/>
        </authorList>
    </citation>
    <scope>NUCLEOTIDE SEQUENCE</scope>
    <source>
        <strain evidence="13">Rmic-2018</strain>
    </source>
</reference>
<keyword evidence="6 11" id="KW-0735">Signal-anchor</keyword>
<sequence>MDTLINRADMVSRNLARVGRREGRSRLAQPPSEGRPAGRRDVTSSTSRHVTRRPEKLPGVTVCVVVGILFVPSEPYMANASQRRYQEAPAQCQTATAQRRRARRHSYVYQGYDGTPLESAHRRRGYRPVMTIPCKFSRLLLCVTTCVGVYVVFVWYLPMSFIGHRVDVGLTEALSCDPSVTAPTRNAESETRKNPRSPSKRIFTKNRLESGRHTYAFPYILNKPDLCSKPPSTAVLIVVITNSINFAQRNAIRSTWGDAARRRGYKVMFLVGTPKLKPFQTNIAYEDSQYGDMVQADFVDSYRNLTLKSITMVRWASAYCSNASLVLKIDDDMLLNVWDLAARVRTLSRVKRTLWGLLAQKWTPQRNPRSKWYVSSRAYRSSSYPDFLAGPAYLLSGDSVPLLAWGSSGVPYLYLEDVFLTGIVAEKVGVRRVHDEGFLNYRKLFTPCTRPRILTSHGYTPLYLKHTWRALFAGAERRTCDDGTPVDGDVGNDTEVKVNVEVLGRD</sequence>
<name>A0A9J6EPM9_RHIMP</name>
<evidence type="ECO:0000256" key="7">
    <source>
        <dbReference type="ARBA" id="ARBA00022989"/>
    </source>
</evidence>
<keyword evidence="5 11" id="KW-0812">Transmembrane</keyword>
<feature type="region of interest" description="Disordered" evidence="12">
    <location>
        <begin position="18"/>
        <end position="53"/>
    </location>
</feature>
<dbReference type="FunFam" id="3.90.550.50:FF:000001">
    <property type="entry name" value="Hexosyltransferase"/>
    <property type="match status" value="1"/>
</dbReference>
<dbReference type="Proteomes" id="UP000821866">
    <property type="component" value="Chromosome 11"/>
</dbReference>
<evidence type="ECO:0000256" key="4">
    <source>
        <dbReference type="ARBA" id="ARBA00022679"/>
    </source>
</evidence>
<comment type="similarity">
    <text evidence="2 11">Belongs to the glycosyltransferase 31 family.</text>
</comment>
<evidence type="ECO:0000256" key="9">
    <source>
        <dbReference type="ARBA" id="ARBA00023136"/>
    </source>
</evidence>
<comment type="caution">
    <text evidence="13">The sequence shown here is derived from an EMBL/GenBank/DDBJ whole genome shotgun (WGS) entry which is preliminary data.</text>
</comment>
<evidence type="ECO:0000313" key="13">
    <source>
        <dbReference type="EMBL" id="KAH8035976.1"/>
    </source>
</evidence>
<dbReference type="InterPro" id="IPR002659">
    <property type="entry name" value="Glyco_trans_31"/>
</dbReference>
<dbReference type="GO" id="GO:0000139">
    <property type="term" value="C:Golgi membrane"/>
    <property type="evidence" value="ECO:0007669"/>
    <property type="project" value="UniProtKB-SubCell"/>
</dbReference>
<keyword evidence="8 11" id="KW-0333">Golgi apparatus</keyword>
<feature type="region of interest" description="Disordered" evidence="12">
    <location>
        <begin position="180"/>
        <end position="200"/>
    </location>
</feature>
<dbReference type="PANTHER" id="PTHR11214:SF334">
    <property type="entry name" value="HEXOSYLTRANSFERASE"/>
    <property type="match status" value="1"/>
</dbReference>
<evidence type="ECO:0000256" key="1">
    <source>
        <dbReference type="ARBA" id="ARBA00004323"/>
    </source>
</evidence>
<keyword evidence="3 11" id="KW-0328">Glycosyltransferase</keyword>
<keyword evidence="10" id="KW-0325">Glycoprotein</keyword>
<protein>
    <recommendedName>
        <fullName evidence="11">Hexosyltransferase</fullName>
        <ecNumber evidence="11">2.4.1.-</ecNumber>
    </recommendedName>
</protein>
<dbReference type="PANTHER" id="PTHR11214">
    <property type="entry name" value="BETA-1,3-N-ACETYLGLUCOSAMINYLTRANSFERASE"/>
    <property type="match status" value="1"/>
</dbReference>
<evidence type="ECO:0000313" key="14">
    <source>
        <dbReference type="Proteomes" id="UP000821866"/>
    </source>
</evidence>
<evidence type="ECO:0000256" key="10">
    <source>
        <dbReference type="ARBA" id="ARBA00023180"/>
    </source>
</evidence>
<accession>A0A9J6EPM9</accession>
<evidence type="ECO:0000256" key="12">
    <source>
        <dbReference type="SAM" id="MobiDB-lite"/>
    </source>
</evidence>
<evidence type="ECO:0000256" key="2">
    <source>
        <dbReference type="ARBA" id="ARBA00008661"/>
    </source>
</evidence>
<gene>
    <name evidence="13" type="ORF">HPB51_014333</name>
</gene>
<evidence type="ECO:0000256" key="8">
    <source>
        <dbReference type="ARBA" id="ARBA00023034"/>
    </source>
</evidence>
<dbReference type="EC" id="2.4.1.-" evidence="11"/>
<keyword evidence="7 11" id="KW-1133">Transmembrane helix</keyword>
<feature type="transmembrane region" description="Helical" evidence="11">
    <location>
        <begin position="136"/>
        <end position="157"/>
    </location>
</feature>
<dbReference type="Gene3D" id="3.90.550.50">
    <property type="match status" value="1"/>
</dbReference>
<dbReference type="AlphaFoldDB" id="A0A9J6EPM9"/>